<keyword evidence="2" id="KW-1185">Reference proteome</keyword>
<dbReference type="Proteomes" id="UP000199421">
    <property type="component" value="Unassembled WGS sequence"/>
</dbReference>
<dbReference type="EMBL" id="FOAF01000016">
    <property type="protein sequence ID" value="SEM56286.1"/>
    <property type="molecule type" value="Genomic_DNA"/>
</dbReference>
<name>A0A1H7ZD91_OLID1</name>
<dbReference type="OrthoDB" id="9918944at2"/>
<evidence type="ECO:0000313" key="2">
    <source>
        <dbReference type="Proteomes" id="UP000199421"/>
    </source>
</evidence>
<accession>A0A1H7ZD91</accession>
<sequence>MSKFHTFTSPDNLAVIINLKKITAIVETHEGKSTIFLDNGHNISVNEDLNSIRFDLDSNKQ</sequence>
<protein>
    <submittedName>
        <fullName evidence="1">Uncharacterized protein</fullName>
    </submittedName>
</protein>
<proteinExistence type="predicted"/>
<gene>
    <name evidence="1" type="ORF">SAMN05661044_05501</name>
</gene>
<dbReference type="STRING" id="407022.SAMN05661044_05501"/>
<reference evidence="2" key="1">
    <citation type="submission" date="2016-10" db="EMBL/GenBank/DDBJ databases">
        <authorList>
            <person name="Varghese N."/>
            <person name="Submissions S."/>
        </authorList>
    </citation>
    <scope>NUCLEOTIDE SEQUENCE [LARGE SCALE GENOMIC DNA]</scope>
    <source>
        <strain evidence="2">DSM 18733</strain>
    </source>
</reference>
<dbReference type="AlphaFoldDB" id="A0A1H7ZD91"/>
<organism evidence="1 2">
    <name type="scientific">Olivibacter domesticus</name>
    <name type="common">Pseudosphingobacterium domesticum</name>
    <dbReference type="NCBI Taxonomy" id="407022"/>
    <lineage>
        <taxon>Bacteria</taxon>
        <taxon>Pseudomonadati</taxon>
        <taxon>Bacteroidota</taxon>
        <taxon>Sphingobacteriia</taxon>
        <taxon>Sphingobacteriales</taxon>
        <taxon>Sphingobacteriaceae</taxon>
        <taxon>Olivibacter</taxon>
    </lineage>
</organism>
<dbReference type="RefSeq" id="WP_093332839.1">
    <property type="nucleotide sequence ID" value="NZ_FOAF01000016.1"/>
</dbReference>
<evidence type="ECO:0000313" key="1">
    <source>
        <dbReference type="EMBL" id="SEM56286.1"/>
    </source>
</evidence>